<reference evidence="5 6" key="1">
    <citation type="journal article" date="2016" name="Nat. Commun.">
        <title>Thousands of microbial genomes shed light on interconnected biogeochemical processes in an aquifer system.</title>
        <authorList>
            <person name="Anantharaman K."/>
            <person name="Brown C.T."/>
            <person name="Hug L.A."/>
            <person name="Sharon I."/>
            <person name="Castelle C.J."/>
            <person name="Probst A.J."/>
            <person name="Thomas B.C."/>
            <person name="Singh A."/>
            <person name="Wilkins M.J."/>
            <person name="Karaoz U."/>
            <person name="Brodie E.L."/>
            <person name="Williams K.H."/>
            <person name="Hubbard S.S."/>
            <person name="Banfield J.F."/>
        </authorList>
    </citation>
    <scope>NUCLEOTIDE SEQUENCE [LARGE SCALE GENOMIC DNA]</scope>
</reference>
<gene>
    <name evidence="5" type="ORF">A3D51_01765</name>
</gene>
<proteinExistence type="inferred from homology"/>
<dbReference type="AlphaFoldDB" id="A0A1G2S8P9"/>
<evidence type="ECO:0000313" key="6">
    <source>
        <dbReference type="Proteomes" id="UP000179118"/>
    </source>
</evidence>
<evidence type="ECO:0000256" key="2">
    <source>
        <dbReference type="ARBA" id="ARBA00009477"/>
    </source>
</evidence>
<name>A0A1G2S8P9_9BACT</name>
<protein>
    <recommendedName>
        <fullName evidence="7">RND efflux pump membrane fusion protein barrel-sandwich domain-containing protein</fullName>
    </recommendedName>
</protein>
<dbReference type="Gene3D" id="1.10.287.470">
    <property type="entry name" value="Helix hairpin bin"/>
    <property type="match status" value="1"/>
</dbReference>
<dbReference type="Gene3D" id="2.40.420.20">
    <property type="match status" value="1"/>
</dbReference>
<dbReference type="InterPro" id="IPR006143">
    <property type="entry name" value="RND_pump_MFP"/>
</dbReference>
<keyword evidence="4" id="KW-1133">Transmembrane helix</keyword>
<evidence type="ECO:0000256" key="1">
    <source>
        <dbReference type="ARBA" id="ARBA00004196"/>
    </source>
</evidence>
<evidence type="ECO:0000313" key="5">
    <source>
        <dbReference type="EMBL" id="OHA81059.1"/>
    </source>
</evidence>
<evidence type="ECO:0000256" key="4">
    <source>
        <dbReference type="SAM" id="Phobius"/>
    </source>
</evidence>
<evidence type="ECO:0000256" key="3">
    <source>
        <dbReference type="ARBA" id="ARBA00023054"/>
    </source>
</evidence>
<dbReference type="GO" id="GO:0030313">
    <property type="term" value="C:cell envelope"/>
    <property type="evidence" value="ECO:0007669"/>
    <property type="project" value="UniProtKB-SubCell"/>
</dbReference>
<keyword evidence="4" id="KW-0812">Transmembrane</keyword>
<dbReference type="GO" id="GO:0016020">
    <property type="term" value="C:membrane"/>
    <property type="evidence" value="ECO:0007669"/>
    <property type="project" value="InterPro"/>
</dbReference>
<evidence type="ECO:0008006" key="7">
    <source>
        <dbReference type="Google" id="ProtNLM"/>
    </source>
</evidence>
<dbReference type="PANTHER" id="PTHR32347">
    <property type="entry name" value="EFFLUX SYSTEM COMPONENT YKNX-RELATED"/>
    <property type="match status" value="1"/>
</dbReference>
<comment type="caution">
    <text evidence="5">The sequence shown here is derived from an EMBL/GenBank/DDBJ whole genome shotgun (WGS) entry which is preliminary data.</text>
</comment>
<sequence>MQLSKKQIIWGSIIIAIIIAGYFIVSNKEGAVVPNTTTIKRGDVIQEVSVTGRVKPTSTVDLGFEKSGRVAGVYVRVGEHINAGKTLAEVESSSAEGSLMEAEARLSELKRGSRPEELTVKKAELAKYTQDLDNAYSGITDIFNDAFAKADDALHTKTTGIFSGFKTSSYKYTFSICDSKQALNSEWLRYTTEIDFDTWRTENTTLSITSPKTELSAALGRTGKHLEGVLAFLESVGRTLSLDCTITNSSLDTYRTNINTARTNITAALSSVNTKQQSIAALALTVAKVEDELSLLEAGTANEVVTAQEARVLSARGELAKYRIFAPISGVITKADIENGEGATVGRTVFSIISDTSFEIEAYIPEADIAKIKINDSARVTLDAYGSDVLFEARVTMIDPAETIIDNVPTYKTTLHFAKNDPRIKSGMTANIDISTSSRTNALFIPERSIITRNGEKFIRTVTPDSTTTDVRVTVGLKGSDGSIEILSGATEGSTIIMAPKD</sequence>
<comment type="similarity">
    <text evidence="2">Belongs to the membrane fusion protein (MFP) (TC 8.A.1) family.</text>
</comment>
<dbReference type="Gene3D" id="2.40.30.170">
    <property type="match status" value="1"/>
</dbReference>
<organism evidence="5 6">
    <name type="scientific">Candidatus Yonathbacteria bacterium RIFCSPHIGHO2_02_FULL_44_14</name>
    <dbReference type="NCBI Taxonomy" id="1802724"/>
    <lineage>
        <taxon>Bacteria</taxon>
        <taxon>Candidatus Yonathiibacteriota</taxon>
    </lineage>
</organism>
<keyword evidence="4" id="KW-0472">Membrane</keyword>
<dbReference type="Proteomes" id="UP000179118">
    <property type="component" value="Unassembled WGS sequence"/>
</dbReference>
<dbReference type="NCBIfam" id="TIGR01730">
    <property type="entry name" value="RND_mfp"/>
    <property type="match status" value="1"/>
</dbReference>
<feature type="transmembrane region" description="Helical" evidence="4">
    <location>
        <begin position="7"/>
        <end position="25"/>
    </location>
</feature>
<accession>A0A1G2S8P9</accession>
<dbReference type="PRINTS" id="PR01490">
    <property type="entry name" value="RTXTOXIND"/>
</dbReference>
<comment type="subcellular location">
    <subcellularLocation>
        <location evidence="1">Cell envelope</location>
    </subcellularLocation>
</comment>
<keyword evidence="3" id="KW-0175">Coiled coil</keyword>
<dbReference type="GO" id="GO:0022857">
    <property type="term" value="F:transmembrane transporter activity"/>
    <property type="evidence" value="ECO:0007669"/>
    <property type="project" value="InterPro"/>
</dbReference>
<dbReference type="EMBL" id="MHUT01000011">
    <property type="protein sequence ID" value="OHA81059.1"/>
    <property type="molecule type" value="Genomic_DNA"/>
</dbReference>
<dbReference type="Gene3D" id="2.40.50.100">
    <property type="match status" value="1"/>
</dbReference>
<dbReference type="InterPro" id="IPR050465">
    <property type="entry name" value="UPF0194_transport"/>
</dbReference>